<dbReference type="EMBL" id="JACHFL010000010">
    <property type="protein sequence ID" value="MBB5364368.1"/>
    <property type="molecule type" value="Genomic_DNA"/>
</dbReference>
<organism evidence="1 2">
    <name type="scientific">Deinococcus humi</name>
    <dbReference type="NCBI Taxonomy" id="662880"/>
    <lineage>
        <taxon>Bacteria</taxon>
        <taxon>Thermotogati</taxon>
        <taxon>Deinococcota</taxon>
        <taxon>Deinococci</taxon>
        <taxon>Deinococcales</taxon>
        <taxon>Deinococcaceae</taxon>
        <taxon>Deinococcus</taxon>
    </lineage>
</organism>
<protein>
    <submittedName>
        <fullName evidence="1">Uncharacterized protein</fullName>
    </submittedName>
</protein>
<proteinExistence type="predicted"/>
<evidence type="ECO:0000313" key="2">
    <source>
        <dbReference type="Proteomes" id="UP000552709"/>
    </source>
</evidence>
<gene>
    <name evidence="1" type="ORF">HNQ08_003480</name>
</gene>
<name>A0A7W8JYP3_9DEIO</name>
<accession>A0A7W8JYP3</accession>
<dbReference type="AlphaFoldDB" id="A0A7W8JYP3"/>
<comment type="caution">
    <text evidence="1">The sequence shown here is derived from an EMBL/GenBank/DDBJ whole genome shotgun (WGS) entry which is preliminary data.</text>
</comment>
<keyword evidence="2" id="KW-1185">Reference proteome</keyword>
<sequence length="83" mass="9125">MGFGSMQQVHGPVTGHALGRRRWRVIQLLCLGGLVVTEEPAVTDVRQALYCLRQLILGKAAVPQVWMPLCRSVNIVVGSTKAW</sequence>
<evidence type="ECO:0000313" key="1">
    <source>
        <dbReference type="EMBL" id="MBB5364368.1"/>
    </source>
</evidence>
<dbReference type="Proteomes" id="UP000552709">
    <property type="component" value="Unassembled WGS sequence"/>
</dbReference>
<reference evidence="1 2" key="1">
    <citation type="submission" date="2020-08" db="EMBL/GenBank/DDBJ databases">
        <title>Genomic Encyclopedia of Type Strains, Phase IV (KMG-IV): sequencing the most valuable type-strain genomes for metagenomic binning, comparative biology and taxonomic classification.</title>
        <authorList>
            <person name="Goeker M."/>
        </authorList>
    </citation>
    <scope>NUCLEOTIDE SEQUENCE [LARGE SCALE GENOMIC DNA]</scope>
    <source>
        <strain evidence="1 2">DSM 27939</strain>
    </source>
</reference>